<dbReference type="GO" id="GO:0004045">
    <property type="term" value="F:peptidyl-tRNA hydrolase activity"/>
    <property type="evidence" value="ECO:0007669"/>
    <property type="project" value="UniProtKB-UniRule"/>
</dbReference>
<feature type="binding site" evidence="8">
    <location>
        <position position="36"/>
    </location>
    <ligand>
        <name>tRNA</name>
        <dbReference type="ChEBI" id="CHEBI:17843"/>
    </ligand>
</feature>
<reference evidence="11 12" key="1">
    <citation type="submission" date="2019-08" db="EMBL/GenBank/DDBJ databases">
        <title>Draft genome of C. urealyticum strain VH4248.</title>
        <authorList>
            <person name="Navas J."/>
        </authorList>
    </citation>
    <scope>NUCLEOTIDE SEQUENCE [LARGE SCALE GENOMIC DNA]</scope>
    <source>
        <strain evidence="11 12">VH4248</strain>
    </source>
</reference>
<evidence type="ECO:0000256" key="4">
    <source>
        <dbReference type="ARBA" id="ARBA00022884"/>
    </source>
</evidence>
<dbReference type="EC" id="3.1.1.29" evidence="1 8"/>
<protein>
    <recommendedName>
        <fullName evidence="7 8">Peptidyl-tRNA hydrolase</fullName>
        <shortName evidence="8">Pth</shortName>
        <ecNumber evidence="1 8">3.1.1.29</ecNumber>
    </recommendedName>
</protein>
<comment type="similarity">
    <text evidence="5 8 10">Belongs to the PTH family.</text>
</comment>
<comment type="subunit">
    <text evidence="8">Monomer.</text>
</comment>
<organism evidence="11 12">
    <name type="scientific">Corynebacterium urealyticum</name>
    <dbReference type="NCBI Taxonomy" id="43771"/>
    <lineage>
        <taxon>Bacteria</taxon>
        <taxon>Bacillati</taxon>
        <taxon>Actinomycetota</taxon>
        <taxon>Actinomycetes</taxon>
        <taxon>Mycobacteriales</taxon>
        <taxon>Corynebacteriaceae</taxon>
        <taxon>Corynebacterium</taxon>
    </lineage>
</organism>
<evidence type="ECO:0000256" key="5">
    <source>
        <dbReference type="ARBA" id="ARBA00038063"/>
    </source>
</evidence>
<dbReference type="HAMAP" id="MF_00083">
    <property type="entry name" value="Pept_tRNA_hydro_bact"/>
    <property type="match status" value="1"/>
</dbReference>
<dbReference type="GO" id="GO:0005737">
    <property type="term" value="C:cytoplasm"/>
    <property type="evidence" value="ECO:0007669"/>
    <property type="project" value="UniProtKB-SubCell"/>
</dbReference>
<dbReference type="Pfam" id="PF01195">
    <property type="entry name" value="Pept_tRNA_hydro"/>
    <property type="match status" value="1"/>
</dbReference>
<feature type="binding site" evidence="8">
    <location>
        <position position="138"/>
    </location>
    <ligand>
        <name>tRNA</name>
        <dbReference type="ChEBI" id="CHEBI:17843"/>
    </ligand>
</feature>
<dbReference type="Gene3D" id="3.40.50.1470">
    <property type="entry name" value="Peptidyl-tRNA hydrolase"/>
    <property type="match status" value="1"/>
</dbReference>
<evidence type="ECO:0000256" key="1">
    <source>
        <dbReference type="ARBA" id="ARBA00013260"/>
    </source>
</evidence>
<comment type="subcellular location">
    <subcellularLocation>
        <location evidence="8">Cytoplasm</location>
    </subcellularLocation>
</comment>
<evidence type="ECO:0000313" key="11">
    <source>
        <dbReference type="EMBL" id="TYR20693.1"/>
    </source>
</evidence>
<dbReference type="AlphaFoldDB" id="A0A5D4FXK3"/>
<sequence length="215" mass="23026">MCGKLKNSSPKKSPKAADSADAPWLVVGLGNPGAQYETTRHNIGYLAVDELLDDLTPMPGTLSAHKRTNSLICQTKIDGQSVIIARARSYMNLSGGAIGALAKFFKVPAEHVIVIHDELDLDPAAVRIKVGGGENGHNGLKSTTQALGTRDYVRIRMGIGRPPGRMDPASFVLKPFSKQELEWLPLSLGDAADAVRLIVSRGVAIAQNEIHGRSR</sequence>
<dbReference type="FunFam" id="3.40.50.1470:FF:000001">
    <property type="entry name" value="Peptidyl-tRNA hydrolase"/>
    <property type="match status" value="1"/>
</dbReference>
<feature type="site" description="Stabilizes the basic form of H active site to accept a proton" evidence="8">
    <location>
        <position position="117"/>
    </location>
</feature>
<feature type="active site" description="Proton acceptor" evidence="8">
    <location>
        <position position="41"/>
    </location>
</feature>
<evidence type="ECO:0000256" key="10">
    <source>
        <dbReference type="RuleBase" id="RU004320"/>
    </source>
</evidence>
<evidence type="ECO:0000256" key="2">
    <source>
        <dbReference type="ARBA" id="ARBA00022555"/>
    </source>
</evidence>
<keyword evidence="8" id="KW-0963">Cytoplasm</keyword>
<evidence type="ECO:0000313" key="12">
    <source>
        <dbReference type="Proteomes" id="UP000324726"/>
    </source>
</evidence>
<keyword evidence="4 8" id="KW-0694">RNA-binding</keyword>
<dbReference type="PROSITE" id="PS01196">
    <property type="entry name" value="PEPT_TRNA_HYDROL_2"/>
    <property type="match status" value="1"/>
</dbReference>
<dbReference type="InterPro" id="IPR018171">
    <property type="entry name" value="Pept_tRNA_hydro_CS"/>
</dbReference>
<evidence type="ECO:0000256" key="3">
    <source>
        <dbReference type="ARBA" id="ARBA00022801"/>
    </source>
</evidence>
<feature type="binding site" evidence="8">
    <location>
        <position position="90"/>
    </location>
    <ligand>
        <name>tRNA</name>
        <dbReference type="ChEBI" id="CHEBI:17843"/>
    </ligand>
</feature>
<dbReference type="Proteomes" id="UP000324726">
    <property type="component" value="Unassembled WGS sequence"/>
</dbReference>
<accession>A0A5D4FXK3</accession>
<evidence type="ECO:0000256" key="8">
    <source>
        <dbReference type="HAMAP-Rule" id="MF_00083"/>
    </source>
</evidence>
<dbReference type="GO" id="GO:0000049">
    <property type="term" value="F:tRNA binding"/>
    <property type="evidence" value="ECO:0007669"/>
    <property type="project" value="UniProtKB-UniRule"/>
</dbReference>
<dbReference type="PROSITE" id="PS01195">
    <property type="entry name" value="PEPT_TRNA_HYDROL_1"/>
    <property type="match status" value="1"/>
</dbReference>
<dbReference type="GO" id="GO:0006515">
    <property type="term" value="P:protein quality control for misfolded or incompletely synthesized proteins"/>
    <property type="evidence" value="ECO:0007669"/>
    <property type="project" value="UniProtKB-UniRule"/>
</dbReference>
<feature type="binding site" evidence="8">
    <location>
        <position position="92"/>
    </location>
    <ligand>
        <name>tRNA</name>
        <dbReference type="ChEBI" id="CHEBI:17843"/>
    </ligand>
</feature>
<comment type="caution">
    <text evidence="11">The sequence shown here is derived from an EMBL/GenBank/DDBJ whole genome shotgun (WGS) entry which is preliminary data.</text>
</comment>
<dbReference type="NCBIfam" id="TIGR00447">
    <property type="entry name" value="pth"/>
    <property type="match status" value="1"/>
</dbReference>
<evidence type="ECO:0000256" key="6">
    <source>
        <dbReference type="ARBA" id="ARBA00048707"/>
    </source>
</evidence>
<dbReference type="PANTHER" id="PTHR17224:SF1">
    <property type="entry name" value="PEPTIDYL-TRNA HYDROLASE"/>
    <property type="match status" value="1"/>
</dbReference>
<dbReference type="PANTHER" id="PTHR17224">
    <property type="entry name" value="PEPTIDYL-TRNA HYDROLASE"/>
    <property type="match status" value="1"/>
</dbReference>
<evidence type="ECO:0000256" key="7">
    <source>
        <dbReference type="ARBA" id="ARBA00050038"/>
    </source>
</evidence>
<comment type="catalytic activity">
    <reaction evidence="6 8 9">
        <text>an N-acyl-L-alpha-aminoacyl-tRNA + H2O = an N-acyl-L-amino acid + a tRNA + H(+)</text>
        <dbReference type="Rhea" id="RHEA:54448"/>
        <dbReference type="Rhea" id="RHEA-COMP:10123"/>
        <dbReference type="Rhea" id="RHEA-COMP:13883"/>
        <dbReference type="ChEBI" id="CHEBI:15377"/>
        <dbReference type="ChEBI" id="CHEBI:15378"/>
        <dbReference type="ChEBI" id="CHEBI:59874"/>
        <dbReference type="ChEBI" id="CHEBI:78442"/>
        <dbReference type="ChEBI" id="CHEBI:138191"/>
        <dbReference type="EC" id="3.1.1.29"/>
    </reaction>
</comment>
<dbReference type="InterPro" id="IPR036416">
    <property type="entry name" value="Pept_tRNA_hydro_sf"/>
</dbReference>
<dbReference type="SUPFAM" id="SSF53178">
    <property type="entry name" value="Peptidyl-tRNA hydrolase-like"/>
    <property type="match status" value="1"/>
</dbReference>
<keyword evidence="2 8" id="KW-0820">tRNA-binding</keyword>
<gene>
    <name evidence="8" type="primary">pth</name>
    <name evidence="11" type="ORF">FYJ87_07120</name>
</gene>
<feature type="site" description="Discriminates between blocked and unblocked aminoacyl-tRNA" evidence="8">
    <location>
        <position position="31"/>
    </location>
</feature>
<proteinExistence type="inferred from homology"/>
<dbReference type="GO" id="GO:0072344">
    <property type="term" value="P:rescue of stalled ribosome"/>
    <property type="evidence" value="ECO:0007669"/>
    <property type="project" value="UniProtKB-UniRule"/>
</dbReference>
<evidence type="ECO:0000256" key="9">
    <source>
        <dbReference type="RuleBase" id="RU000673"/>
    </source>
</evidence>
<name>A0A5D4FXK3_9CORY</name>
<dbReference type="RefSeq" id="WP_148812628.1">
    <property type="nucleotide sequence ID" value="NZ_VSZI01000001.1"/>
</dbReference>
<comment type="function">
    <text evidence="8">Catalyzes the release of premature peptidyl moieties from peptidyl-tRNA molecules trapped in stalled 50S ribosomal subunits, and thus maintains levels of free tRNAs and 50S ribosomes.</text>
</comment>
<dbReference type="CDD" id="cd00462">
    <property type="entry name" value="PTH"/>
    <property type="match status" value="1"/>
</dbReference>
<dbReference type="InterPro" id="IPR001328">
    <property type="entry name" value="Pept_tRNA_hydro"/>
</dbReference>
<keyword evidence="3 8" id="KW-0378">Hydrolase</keyword>
<dbReference type="EMBL" id="VSZI01000001">
    <property type="protein sequence ID" value="TYR20693.1"/>
    <property type="molecule type" value="Genomic_DNA"/>
</dbReference>
<comment type="function">
    <text evidence="8">Hydrolyzes ribosome-free peptidyl-tRNAs (with 1 or more amino acids incorporated), which drop off the ribosome during protein synthesis, or as a result of ribosome stalling.</text>
</comment>